<evidence type="ECO:0000313" key="4">
    <source>
        <dbReference type="Proteomes" id="UP000630445"/>
    </source>
</evidence>
<dbReference type="Proteomes" id="UP000630445">
    <property type="component" value="Unassembled WGS sequence"/>
</dbReference>
<protein>
    <submittedName>
        <fullName evidence="3">Uncharacterized protein</fullName>
    </submittedName>
</protein>
<feature type="chain" id="PRO_5034508607" evidence="2">
    <location>
        <begin position="23"/>
        <end position="479"/>
    </location>
</feature>
<evidence type="ECO:0000256" key="2">
    <source>
        <dbReference type="SAM" id="SignalP"/>
    </source>
</evidence>
<keyword evidence="4" id="KW-1185">Reference proteome</keyword>
<accession>A0A8H6P2E4</accession>
<evidence type="ECO:0000313" key="3">
    <source>
        <dbReference type="EMBL" id="KAF7115874.1"/>
    </source>
</evidence>
<feature type="compositionally biased region" description="Basic and acidic residues" evidence="1">
    <location>
        <begin position="140"/>
        <end position="153"/>
    </location>
</feature>
<feature type="signal peptide" evidence="2">
    <location>
        <begin position="1"/>
        <end position="22"/>
    </location>
</feature>
<feature type="compositionally biased region" description="Basic and acidic residues" evidence="1">
    <location>
        <begin position="165"/>
        <end position="182"/>
    </location>
</feature>
<comment type="caution">
    <text evidence="3">The sequence shown here is derived from an EMBL/GenBank/DDBJ whole genome shotgun (WGS) entry which is preliminary data.</text>
</comment>
<feature type="region of interest" description="Disordered" evidence="1">
    <location>
        <begin position="139"/>
        <end position="184"/>
    </location>
</feature>
<name>A0A8H6P2E4_9EURO</name>
<keyword evidence="2" id="KW-0732">Signal</keyword>
<reference evidence="3" key="1">
    <citation type="submission" date="2020-06" db="EMBL/GenBank/DDBJ databases">
        <title>Draft genome sequences of strains closely related to Aspergillus parafelis and Aspergillus hiratsukae.</title>
        <authorList>
            <person name="Dos Santos R.A.C."/>
            <person name="Rivero-Menendez O."/>
            <person name="Steenwyk J.L."/>
            <person name="Mead M.E."/>
            <person name="Goldman G.H."/>
            <person name="Alastruey-Izquierdo A."/>
            <person name="Rokas A."/>
        </authorList>
    </citation>
    <scope>NUCLEOTIDE SEQUENCE</scope>
    <source>
        <strain evidence="3">CNM-CM5793</strain>
    </source>
</reference>
<dbReference type="AlphaFoldDB" id="A0A8H6P2E4"/>
<organism evidence="3 4">
    <name type="scientific">Aspergillus hiratsukae</name>
    <dbReference type="NCBI Taxonomy" id="1194566"/>
    <lineage>
        <taxon>Eukaryota</taxon>
        <taxon>Fungi</taxon>
        <taxon>Dikarya</taxon>
        <taxon>Ascomycota</taxon>
        <taxon>Pezizomycotina</taxon>
        <taxon>Eurotiomycetes</taxon>
        <taxon>Eurotiomycetidae</taxon>
        <taxon>Eurotiales</taxon>
        <taxon>Aspergillaceae</taxon>
        <taxon>Aspergillus</taxon>
        <taxon>Aspergillus subgen. Fumigati</taxon>
    </lineage>
</organism>
<evidence type="ECO:0000256" key="1">
    <source>
        <dbReference type="SAM" id="MobiDB-lite"/>
    </source>
</evidence>
<dbReference type="EMBL" id="JACBAD010002109">
    <property type="protein sequence ID" value="KAF7115874.1"/>
    <property type="molecule type" value="Genomic_DNA"/>
</dbReference>
<gene>
    <name evidence="3" type="ORF">CNMCM5793_003617</name>
</gene>
<sequence>MHFSQLVTVASALALAPTAVVARQAAAAFVTVSSIDTCPKGVDTGAGKSQPQKIITEYTCTKAKISHALSVSYYGFDIEPITKETTACCRALKIYDNEDCIGHPAVELPLVGPANDRCIPERYFGDEVKSISMQLDCDEEPFKGDEHGPKQGEHGPNQEATPKQEAAHGSEKGQQAPERKAGDFNLGGLEDILGGLSGGVPGGLRFVDGGVVASTTRFLLREDLNQPLHPNSRDTRSPKLLATIHATDRVTVVTITVNKSNAMEWNHLLTLTLLPILTPSLASAASTRARIWSKFFPSCPINRIHPASAPDHLPHEEFISALNISPGTCAPIYVPLSYGAMVTHMSFDAEVEVDVTSSAEKCTIAVHEVPGCVDPPLLQEEVEHGFASSDCVPRNFVSYNQVWVRLDCEDDANVEGEVQPAHAHRPLLHDRPLLHVNKTVELGNKTVANLTAPYSNSTGSSTAARSVSLRRALRIRVFR</sequence>
<dbReference type="OrthoDB" id="4503765at2759"/>
<proteinExistence type="predicted"/>